<protein>
    <submittedName>
        <fullName evidence="2">Cir-1 CIR (Transcription factor CBF1 Interacting coRepressor)-like K06066 CBF1 interacting corepressor</fullName>
    </submittedName>
</protein>
<keyword evidence="3" id="KW-1185">Reference proteome</keyword>
<gene>
    <name evidence="2" type="ordered locus">Htur_4793</name>
</gene>
<sequence length="156" mass="17469">MVFRSICSDWGIQMNRRIIRRDGRSGRVSRHNSDVQQRLVPTSGIRPLTGALPARSGGARPRTCPPAYYRSRYKRSRRSSNSSSVRSPGQRRLSVPRVRGPSVARWTGEPRCTRDIRGRESPCPSTPRRGDGTSQETSPAGLPVRAKRSRGTQESR</sequence>
<geneLocation type="plasmid" evidence="2 3">
    <name>pHTUR03</name>
</geneLocation>
<organism evidence="2 3">
    <name type="scientific">Haloterrigena turkmenica (strain ATCC 51198 / DSM 5511 / JCM 9101 / NCIMB 13204 / VKM B-1734 / 4k)</name>
    <name type="common">Halococcus turkmenicus</name>
    <dbReference type="NCBI Taxonomy" id="543526"/>
    <lineage>
        <taxon>Archaea</taxon>
        <taxon>Methanobacteriati</taxon>
        <taxon>Methanobacteriota</taxon>
        <taxon>Stenosarchaea group</taxon>
        <taxon>Halobacteria</taxon>
        <taxon>Halobacteriales</taxon>
        <taxon>Natrialbaceae</taxon>
        <taxon>Haloterrigena</taxon>
    </lineage>
</organism>
<feature type="compositionally biased region" description="Basic and acidic residues" evidence="1">
    <location>
        <begin position="111"/>
        <end position="120"/>
    </location>
</feature>
<keyword evidence="2" id="KW-0614">Plasmid</keyword>
<feature type="region of interest" description="Disordered" evidence="1">
    <location>
        <begin position="23"/>
        <end position="156"/>
    </location>
</feature>
<dbReference type="AlphaFoldDB" id="D2S2G8"/>
<reference evidence="2 3" key="1">
    <citation type="journal article" date="2010" name="Stand. Genomic Sci.">
        <title>Complete genome sequence of Haloterrigena turkmenica type strain (4k).</title>
        <authorList>
            <person name="Saunders E."/>
            <person name="Tindall B.J."/>
            <person name="Fahnrich R."/>
            <person name="Lapidus A."/>
            <person name="Copeland A."/>
            <person name="Del Rio T.G."/>
            <person name="Lucas S."/>
            <person name="Chen F."/>
            <person name="Tice H."/>
            <person name="Cheng J.F."/>
            <person name="Han C."/>
            <person name="Detter J.C."/>
            <person name="Bruce D."/>
            <person name="Goodwin L."/>
            <person name="Chain P."/>
            <person name="Pitluck S."/>
            <person name="Pati A."/>
            <person name="Ivanova N."/>
            <person name="Mavromatis K."/>
            <person name="Chen A."/>
            <person name="Palaniappan K."/>
            <person name="Land M."/>
            <person name="Hauser L."/>
            <person name="Chang Y.J."/>
            <person name="Jeffries C.D."/>
            <person name="Brettin T."/>
            <person name="Rohde M."/>
            <person name="Goker M."/>
            <person name="Bristow J."/>
            <person name="Eisen J.A."/>
            <person name="Markowitz V."/>
            <person name="Hugenholtz P."/>
            <person name="Klenk H.P."/>
            <person name="Kyrpides N.C."/>
        </authorList>
    </citation>
    <scope>NUCLEOTIDE SEQUENCE [LARGE SCALE GENOMIC DNA]</scope>
    <source>
        <strain evidence="3">ATCC 51198 / DSM 5511 / JCM 9101 / NCIMB 13204 / VKM B-1734 / 4k</strain>
    </source>
</reference>
<dbReference type="KEGG" id="htu:Htur_4793"/>
<accession>D2S2G8</accession>
<name>D2S2G8_HALTV</name>
<dbReference type="EMBL" id="CP001863">
    <property type="protein sequence ID" value="ADB63565.1"/>
    <property type="molecule type" value="Genomic_DNA"/>
</dbReference>
<evidence type="ECO:0000313" key="2">
    <source>
        <dbReference type="EMBL" id="ADB63565.1"/>
    </source>
</evidence>
<dbReference type="Proteomes" id="UP000001903">
    <property type="component" value="Plasmid pHTUR03"/>
</dbReference>
<dbReference type="HOGENOM" id="CLU_1682657_0_0_2"/>
<evidence type="ECO:0000256" key="1">
    <source>
        <dbReference type="SAM" id="MobiDB-lite"/>
    </source>
</evidence>
<proteinExistence type="predicted"/>
<evidence type="ECO:0000313" key="3">
    <source>
        <dbReference type="Proteomes" id="UP000001903"/>
    </source>
</evidence>